<proteinExistence type="predicted"/>
<organism evidence="2 3">
    <name type="scientific">Salinirubrum litoreum</name>
    <dbReference type="NCBI Taxonomy" id="1126234"/>
    <lineage>
        <taxon>Archaea</taxon>
        <taxon>Methanobacteriati</taxon>
        <taxon>Methanobacteriota</taxon>
        <taxon>Stenosarchaea group</taxon>
        <taxon>Halobacteria</taxon>
        <taxon>Halobacteriales</taxon>
        <taxon>Haloferacaceae</taxon>
        <taxon>Salinirubrum</taxon>
    </lineage>
</organism>
<accession>A0ABD5RFH0</accession>
<protein>
    <recommendedName>
        <fullName evidence="4">Dolichyl-phosphate-mannose-protein mannosyltransferase</fullName>
    </recommendedName>
</protein>
<dbReference type="Proteomes" id="UP001596201">
    <property type="component" value="Unassembled WGS sequence"/>
</dbReference>
<keyword evidence="3" id="KW-1185">Reference proteome</keyword>
<feature type="transmembrane region" description="Helical" evidence="1">
    <location>
        <begin position="71"/>
        <end position="92"/>
    </location>
</feature>
<dbReference type="RefSeq" id="WP_227231345.1">
    <property type="nucleotide sequence ID" value="NZ_JAJCVJ010000003.1"/>
</dbReference>
<evidence type="ECO:0008006" key="4">
    <source>
        <dbReference type="Google" id="ProtNLM"/>
    </source>
</evidence>
<keyword evidence="1" id="KW-1133">Transmembrane helix</keyword>
<evidence type="ECO:0000256" key="1">
    <source>
        <dbReference type="SAM" id="Phobius"/>
    </source>
</evidence>
<feature type="transmembrane region" description="Helical" evidence="1">
    <location>
        <begin position="285"/>
        <end position="301"/>
    </location>
</feature>
<feature type="transmembrane region" description="Helical" evidence="1">
    <location>
        <begin position="411"/>
        <end position="431"/>
    </location>
</feature>
<evidence type="ECO:0000313" key="2">
    <source>
        <dbReference type="EMBL" id="MFC5368775.1"/>
    </source>
</evidence>
<feature type="transmembrane region" description="Helical" evidence="1">
    <location>
        <begin position="196"/>
        <end position="215"/>
    </location>
</feature>
<name>A0ABD5RFH0_9EURY</name>
<reference evidence="2 3" key="1">
    <citation type="journal article" date="2019" name="Int. J. Syst. Evol. Microbiol.">
        <title>The Global Catalogue of Microorganisms (GCM) 10K type strain sequencing project: providing services to taxonomists for standard genome sequencing and annotation.</title>
        <authorList>
            <consortium name="The Broad Institute Genomics Platform"/>
            <consortium name="The Broad Institute Genome Sequencing Center for Infectious Disease"/>
            <person name="Wu L."/>
            <person name="Ma J."/>
        </authorList>
    </citation>
    <scope>NUCLEOTIDE SEQUENCE [LARGE SCALE GENOMIC DNA]</scope>
    <source>
        <strain evidence="2 3">CGMCC 1.12237</strain>
    </source>
</reference>
<sequence>MSRLSKVGLVCGYAALAVAAAVAHLSPTSGYELSIYTATPPPYWIAVGVALFVSVLIAFTSTGILRSGSLVLAVGSMYSIGSLPLARGYYFYGSADAMTHLGWTADLLTGRLPVLDLYYPGLHSTTLLTSTLSSIPTRRAMLLFVSLFLLAFVAFSFLAVRAITTRQTDTTFAVFAALLLLPITHLTTHYINPHPISDAILLIPLGLYLLARYITDSERDRPLTKLGILLALYSTATLLYHSMQALHLLILLGGIVLIQFYVRVRSNFFESATASFSRITEHRPVYVQTAFLAGLFLLWNLNRDRTVNAAEGFVSEFSSLLAGTGQSATYVQSRGSSLSAIGGDLVEVFAKMFLPSAIFCAITGILMIGVFFGRLKQDSDADAFVEYLCAALVGLLVFDVLLLIAGDTSDLFFRTLGAVMAVVTVLTVFAVPRLLDWAPISLPEKPRRIGAMVAIGLLLTASVPTVYASPYIFQTNGQVTEQQMTGHEILFEHEMDDTQIAALRNGPWRYYHAIYGVETSEERISRMKQNGVPFGTLGSLQATYQTDQYVALRESDEEREAGVYRGLRYDGASFDSLDWQRDVHRVTSNGGFRAYLVDKGGSA</sequence>
<feature type="transmembrane region" description="Helical" evidence="1">
    <location>
        <begin position="246"/>
        <end position="264"/>
    </location>
</feature>
<feature type="transmembrane region" description="Helical" evidence="1">
    <location>
        <begin position="140"/>
        <end position="160"/>
    </location>
</feature>
<feature type="transmembrane region" description="Helical" evidence="1">
    <location>
        <begin position="451"/>
        <end position="473"/>
    </location>
</feature>
<keyword evidence="1" id="KW-0812">Transmembrane</keyword>
<feature type="transmembrane region" description="Helical" evidence="1">
    <location>
        <begin position="41"/>
        <end position="59"/>
    </location>
</feature>
<dbReference type="EMBL" id="JBHSKX010000004">
    <property type="protein sequence ID" value="MFC5368775.1"/>
    <property type="molecule type" value="Genomic_DNA"/>
</dbReference>
<feature type="transmembrane region" description="Helical" evidence="1">
    <location>
        <begin position="384"/>
        <end position="405"/>
    </location>
</feature>
<evidence type="ECO:0000313" key="3">
    <source>
        <dbReference type="Proteomes" id="UP001596201"/>
    </source>
</evidence>
<feature type="transmembrane region" description="Helical" evidence="1">
    <location>
        <begin position="352"/>
        <end position="372"/>
    </location>
</feature>
<comment type="caution">
    <text evidence="2">The sequence shown here is derived from an EMBL/GenBank/DDBJ whole genome shotgun (WGS) entry which is preliminary data.</text>
</comment>
<keyword evidence="1" id="KW-0472">Membrane</keyword>
<feature type="transmembrane region" description="Helical" evidence="1">
    <location>
        <begin position="172"/>
        <end position="190"/>
    </location>
</feature>
<dbReference type="AlphaFoldDB" id="A0ABD5RFH0"/>
<gene>
    <name evidence="2" type="ORF">ACFPJ5_17770</name>
</gene>